<dbReference type="RefSeq" id="WP_189827137.1">
    <property type="nucleotide sequence ID" value="NZ_BMVC01000018.1"/>
</dbReference>
<dbReference type="InterPro" id="IPR042099">
    <property type="entry name" value="ANL_N_sf"/>
</dbReference>
<dbReference type="InterPro" id="IPR050237">
    <property type="entry name" value="ATP-dep_AMP-bd_enzyme"/>
</dbReference>
<dbReference type="InterPro" id="IPR000873">
    <property type="entry name" value="AMP-dep_synth/lig_dom"/>
</dbReference>
<organism evidence="2 3">
    <name type="scientific">Streptomyces finlayi</name>
    <dbReference type="NCBI Taxonomy" id="67296"/>
    <lineage>
        <taxon>Bacteria</taxon>
        <taxon>Bacillati</taxon>
        <taxon>Actinomycetota</taxon>
        <taxon>Actinomycetes</taxon>
        <taxon>Kitasatosporales</taxon>
        <taxon>Streptomycetaceae</taxon>
        <taxon>Streptomyces</taxon>
    </lineage>
</organism>
<dbReference type="EMBL" id="BMVC01000018">
    <property type="protein sequence ID" value="GHD12454.1"/>
    <property type="molecule type" value="Genomic_DNA"/>
</dbReference>
<comment type="caution">
    <text evidence="2">The sequence shown here is derived from an EMBL/GenBank/DDBJ whole genome shotgun (WGS) entry which is preliminary data.</text>
</comment>
<protein>
    <submittedName>
        <fullName evidence="2">Long-chain acyl-CoA synthetase</fullName>
    </submittedName>
</protein>
<dbReference type="InterPro" id="IPR020845">
    <property type="entry name" value="AMP-binding_CS"/>
</dbReference>
<dbReference type="InterPro" id="IPR045851">
    <property type="entry name" value="AMP-bd_C_sf"/>
</dbReference>
<dbReference type="CDD" id="cd04433">
    <property type="entry name" value="AFD_class_I"/>
    <property type="match status" value="1"/>
</dbReference>
<dbReference type="SUPFAM" id="SSF56801">
    <property type="entry name" value="Acetyl-CoA synthetase-like"/>
    <property type="match status" value="1"/>
</dbReference>
<feature type="domain" description="AMP-dependent synthetase/ligase" evidence="1">
    <location>
        <begin position="29"/>
        <end position="350"/>
    </location>
</feature>
<reference evidence="2" key="1">
    <citation type="journal article" date="2014" name="Int. J. Syst. Evol. Microbiol.">
        <title>Complete genome sequence of Corynebacterium casei LMG S-19264T (=DSM 44701T), isolated from a smear-ripened cheese.</title>
        <authorList>
            <consortium name="US DOE Joint Genome Institute (JGI-PGF)"/>
            <person name="Walter F."/>
            <person name="Albersmeier A."/>
            <person name="Kalinowski J."/>
            <person name="Ruckert C."/>
        </authorList>
    </citation>
    <scope>NUCLEOTIDE SEQUENCE</scope>
    <source>
        <strain evidence="2">JCM 4637</strain>
    </source>
</reference>
<accession>A0A918X4W2</accession>
<dbReference type="PANTHER" id="PTHR43767">
    <property type="entry name" value="LONG-CHAIN-FATTY-ACID--COA LIGASE"/>
    <property type="match status" value="1"/>
</dbReference>
<dbReference type="Gene3D" id="3.40.50.12780">
    <property type="entry name" value="N-terminal domain of ligase-like"/>
    <property type="match status" value="1"/>
</dbReference>
<dbReference type="Gene3D" id="3.30.300.30">
    <property type="match status" value="1"/>
</dbReference>
<proteinExistence type="predicted"/>
<evidence type="ECO:0000313" key="3">
    <source>
        <dbReference type="Proteomes" id="UP000638353"/>
    </source>
</evidence>
<gene>
    <name evidence="2" type="primary">fadD</name>
    <name evidence="2" type="ORF">GCM10010334_69460</name>
</gene>
<evidence type="ECO:0000313" key="2">
    <source>
        <dbReference type="EMBL" id="GHD12454.1"/>
    </source>
</evidence>
<dbReference type="PANTHER" id="PTHR43767:SF1">
    <property type="entry name" value="NONRIBOSOMAL PEPTIDE SYNTHASE PES1 (EUROFUNG)-RELATED"/>
    <property type="match status" value="1"/>
</dbReference>
<name>A0A918X4W2_9ACTN</name>
<dbReference type="Pfam" id="PF00501">
    <property type="entry name" value="AMP-binding"/>
    <property type="match status" value="1"/>
</dbReference>
<evidence type="ECO:0000259" key="1">
    <source>
        <dbReference type="Pfam" id="PF00501"/>
    </source>
</evidence>
<reference evidence="2" key="2">
    <citation type="submission" date="2020-09" db="EMBL/GenBank/DDBJ databases">
        <authorList>
            <person name="Sun Q."/>
            <person name="Ohkuma M."/>
        </authorList>
    </citation>
    <scope>NUCLEOTIDE SEQUENCE</scope>
    <source>
        <strain evidence="2">JCM 4637</strain>
    </source>
</reference>
<dbReference type="PROSITE" id="PS00455">
    <property type="entry name" value="AMP_BINDING"/>
    <property type="match status" value="1"/>
</dbReference>
<sequence>MTFLGVDVTTLERTKHRLIGSTGTEESAALRRRVHTAAAELVRRGVRAGDRVLVQADNSTDYVVALLALMQVDVSVVPVDPRQAPADVGAAARQSRARWLLTDRRPPSDPVGGRVLVTAELGRAGAGDGAYDGEVDLSSWFRRRDAVVLWSSGTTGRPKGIVKSGSAVLDNTERTALVMGYSAQDVMVPLLPFSHQYGLSVVLLWWQAGCTLVVTPYQRLDLALSQAVAHGVTCVDAAPPTYHALLGVARRRPALRAQLGAVRVWGVGGAPLPAPLAKTFRAEIGTPLLDGYGLSELGNVALATPEVPVACGRPLPGVGVRVVAPDGRPAAPGELGRIEVRSPGRMEGYLTEEGELVPADDGWFRTGDVGSLDAGGLLYVSGRDRAVHRLGYTIFPESLERKAEECGRQIKIVPVADVRRGHALHFVVADPDGHSALTWRRRIAPHLADFEQPNAVHVVDSFPVSLNGKIDTTALRQLIGVAS</sequence>
<dbReference type="Proteomes" id="UP000638353">
    <property type="component" value="Unassembled WGS sequence"/>
</dbReference>
<dbReference type="AlphaFoldDB" id="A0A918X4W2"/>
<dbReference type="GO" id="GO:0016878">
    <property type="term" value="F:acid-thiol ligase activity"/>
    <property type="evidence" value="ECO:0007669"/>
    <property type="project" value="UniProtKB-ARBA"/>
</dbReference>